<dbReference type="EMBL" id="KZ805311">
    <property type="protein sequence ID" value="PVI05881.1"/>
    <property type="molecule type" value="Genomic_DNA"/>
</dbReference>
<dbReference type="Proteomes" id="UP000244855">
    <property type="component" value="Unassembled WGS sequence"/>
</dbReference>
<keyword evidence="2" id="KW-1185">Reference proteome</keyword>
<dbReference type="AlphaFoldDB" id="A0A2V1E5W9"/>
<reference evidence="1 2" key="1">
    <citation type="journal article" date="2018" name="Sci. Rep.">
        <title>Comparative genomics provides insights into the lifestyle and reveals functional heterogeneity of dark septate endophytic fungi.</title>
        <authorList>
            <person name="Knapp D.G."/>
            <person name="Nemeth J.B."/>
            <person name="Barry K."/>
            <person name="Hainaut M."/>
            <person name="Henrissat B."/>
            <person name="Johnson J."/>
            <person name="Kuo A."/>
            <person name="Lim J.H.P."/>
            <person name="Lipzen A."/>
            <person name="Nolan M."/>
            <person name="Ohm R.A."/>
            <person name="Tamas L."/>
            <person name="Grigoriev I.V."/>
            <person name="Spatafora J.W."/>
            <person name="Nagy L.G."/>
            <person name="Kovacs G.M."/>
        </authorList>
    </citation>
    <scope>NUCLEOTIDE SEQUENCE [LARGE SCALE GENOMIC DNA]</scope>
    <source>
        <strain evidence="1 2">DSE2036</strain>
    </source>
</reference>
<evidence type="ECO:0000313" key="1">
    <source>
        <dbReference type="EMBL" id="PVI05881.1"/>
    </source>
</evidence>
<protein>
    <submittedName>
        <fullName evidence="1">Uncharacterized protein</fullName>
    </submittedName>
</protein>
<name>A0A2V1E5W9_9PLEO</name>
<evidence type="ECO:0000313" key="2">
    <source>
        <dbReference type="Proteomes" id="UP000244855"/>
    </source>
</evidence>
<accession>A0A2V1E5W9</accession>
<sequence>MHPGSQGNIYSKTILRSLGSSSPHTGSFRTPYIGTTPDPAADGVMALHMGPSSYTHILAPTSSARPYWQTLSNVSELESFHNRAEEWFVLRPMEALSQSDAKGTRNARQSSLAIRRCLICNALIVQAHSHTHGCRRITTHWHVLPRMYCVPLPIPDSPSTLSSADAPRTTQRLQTFARSYLGTFCT</sequence>
<proteinExistence type="predicted"/>
<organism evidence="1 2">
    <name type="scientific">Periconia macrospinosa</name>
    <dbReference type="NCBI Taxonomy" id="97972"/>
    <lineage>
        <taxon>Eukaryota</taxon>
        <taxon>Fungi</taxon>
        <taxon>Dikarya</taxon>
        <taxon>Ascomycota</taxon>
        <taxon>Pezizomycotina</taxon>
        <taxon>Dothideomycetes</taxon>
        <taxon>Pleosporomycetidae</taxon>
        <taxon>Pleosporales</taxon>
        <taxon>Massarineae</taxon>
        <taxon>Periconiaceae</taxon>
        <taxon>Periconia</taxon>
    </lineage>
</organism>
<gene>
    <name evidence="1" type="ORF">DM02DRAFT_54175</name>
</gene>